<reference evidence="2" key="1">
    <citation type="journal article" date="2019" name="BMC Genomics">
        <title>A new reference genome for Sorghum bicolor reveals high levels of sequence similarity between sweet and grain genotypes: implications for the genetics of sugar metabolism.</title>
        <authorList>
            <person name="Cooper E.A."/>
            <person name="Brenton Z.W."/>
            <person name="Flinn B.S."/>
            <person name="Jenkins J."/>
            <person name="Shu S."/>
            <person name="Flowers D."/>
            <person name="Luo F."/>
            <person name="Wang Y."/>
            <person name="Xia P."/>
            <person name="Barry K."/>
            <person name="Daum C."/>
            <person name="Lipzen A."/>
            <person name="Yoshinaga Y."/>
            <person name="Schmutz J."/>
            <person name="Saski C."/>
            <person name="Vermerris W."/>
            <person name="Kresovich S."/>
        </authorList>
    </citation>
    <scope>NUCLEOTIDE SEQUENCE</scope>
</reference>
<evidence type="ECO:0000256" key="1">
    <source>
        <dbReference type="SAM" id="SignalP"/>
    </source>
</evidence>
<gene>
    <name evidence="2" type="ORF">BDA96_06G146100</name>
</gene>
<dbReference type="EMBL" id="CM027685">
    <property type="protein sequence ID" value="KAG0526443.1"/>
    <property type="molecule type" value="Genomic_DNA"/>
</dbReference>
<name>A0A921QRG6_SORBI</name>
<evidence type="ECO:0000313" key="3">
    <source>
        <dbReference type="Proteomes" id="UP000807115"/>
    </source>
</evidence>
<reference evidence="2" key="2">
    <citation type="submission" date="2020-10" db="EMBL/GenBank/DDBJ databases">
        <authorList>
            <person name="Cooper E.A."/>
            <person name="Brenton Z.W."/>
            <person name="Flinn B.S."/>
            <person name="Jenkins J."/>
            <person name="Shu S."/>
            <person name="Flowers D."/>
            <person name="Luo F."/>
            <person name="Wang Y."/>
            <person name="Xia P."/>
            <person name="Barry K."/>
            <person name="Daum C."/>
            <person name="Lipzen A."/>
            <person name="Yoshinaga Y."/>
            <person name="Schmutz J."/>
            <person name="Saski C."/>
            <person name="Vermerris W."/>
            <person name="Kresovich S."/>
        </authorList>
    </citation>
    <scope>NUCLEOTIDE SEQUENCE</scope>
</reference>
<comment type="caution">
    <text evidence="2">The sequence shown here is derived from an EMBL/GenBank/DDBJ whole genome shotgun (WGS) entry which is preliminary data.</text>
</comment>
<dbReference type="Proteomes" id="UP000807115">
    <property type="component" value="Chromosome 6"/>
</dbReference>
<accession>A0A921QRG6</accession>
<feature type="chain" id="PRO_5037848337" evidence="1">
    <location>
        <begin position="26"/>
        <end position="76"/>
    </location>
</feature>
<evidence type="ECO:0000313" key="2">
    <source>
        <dbReference type="EMBL" id="KAG0526443.1"/>
    </source>
</evidence>
<proteinExistence type="predicted"/>
<feature type="signal peptide" evidence="1">
    <location>
        <begin position="1"/>
        <end position="25"/>
    </location>
</feature>
<dbReference type="AlphaFoldDB" id="A0A921QRG6"/>
<keyword evidence="1" id="KW-0732">Signal</keyword>
<sequence>MHSNFQIGPDLIVLFPMFFLHCFQSLQLTCYTSLWPAHTAGMPATPLQLASEASTVAELLIGFIATPASQALYQAR</sequence>
<protein>
    <submittedName>
        <fullName evidence="2">Uncharacterized protein</fullName>
    </submittedName>
</protein>
<organism evidence="2 3">
    <name type="scientific">Sorghum bicolor</name>
    <name type="common">Sorghum</name>
    <name type="synonym">Sorghum vulgare</name>
    <dbReference type="NCBI Taxonomy" id="4558"/>
    <lineage>
        <taxon>Eukaryota</taxon>
        <taxon>Viridiplantae</taxon>
        <taxon>Streptophyta</taxon>
        <taxon>Embryophyta</taxon>
        <taxon>Tracheophyta</taxon>
        <taxon>Spermatophyta</taxon>
        <taxon>Magnoliopsida</taxon>
        <taxon>Liliopsida</taxon>
        <taxon>Poales</taxon>
        <taxon>Poaceae</taxon>
        <taxon>PACMAD clade</taxon>
        <taxon>Panicoideae</taxon>
        <taxon>Andropogonodae</taxon>
        <taxon>Andropogoneae</taxon>
        <taxon>Sorghinae</taxon>
        <taxon>Sorghum</taxon>
    </lineage>
</organism>